<dbReference type="EMBL" id="CM007381">
    <property type="protein sequence ID" value="ONK81541.1"/>
    <property type="molecule type" value="Genomic_DNA"/>
</dbReference>
<name>A0A5P1FX10_ASPOF</name>
<reference evidence="2" key="1">
    <citation type="journal article" date="2017" name="Nat. Commun.">
        <title>The asparagus genome sheds light on the origin and evolution of a young Y chromosome.</title>
        <authorList>
            <person name="Harkess A."/>
            <person name="Zhou J."/>
            <person name="Xu C."/>
            <person name="Bowers J.E."/>
            <person name="Van der Hulst R."/>
            <person name="Ayyampalayam S."/>
            <person name="Mercati F."/>
            <person name="Riccardi P."/>
            <person name="McKain M.R."/>
            <person name="Kakrana A."/>
            <person name="Tang H."/>
            <person name="Ray J."/>
            <person name="Groenendijk J."/>
            <person name="Arikit S."/>
            <person name="Mathioni S.M."/>
            <person name="Nakano M."/>
            <person name="Shan H."/>
            <person name="Telgmann-Rauber A."/>
            <person name="Kanno A."/>
            <person name="Yue Z."/>
            <person name="Chen H."/>
            <person name="Li W."/>
            <person name="Chen Y."/>
            <person name="Xu X."/>
            <person name="Zhang Y."/>
            <person name="Luo S."/>
            <person name="Chen H."/>
            <person name="Gao J."/>
            <person name="Mao Z."/>
            <person name="Pires J.C."/>
            <person name="Luo M."/>
            <person name="Kudrna D."/>
            <person name="Wing R.A."/>
            <person name="Meyers B.C."/>
            <person name="Yi K."/>
            <person name="Kong H."/>
            <person name="Lavrijsen P."/>
            <person name="Sunseri F."/>
            <person name="Falavigna A."/>
            <person name="Ye Y."/>
            <person name="Leebens-Mack J.H."/>
            <person name="Chen G."/>
        </authorList>
    </citation>
    <scope>NUCLEOTIDE SEQUENCE [LARGE SCALE GENOMIC DNA]</scope>
    <source>
        <strain evidence="2">cv. DH0086</strain>
    </source>
</reference>
<dbReference type="Proteomes" id="UP000243459">
    <property type="component" value="Chromosome 1"/>
</dbReference>
<evidence type="ECO:0000313" key="1">
    <source>
        <dbReference type="EMBL" id="ONK81541.1"/>
    </source>
</evidence>
<protein>
    <submittedName>
        <fullName evidence="1">Uncharacterized protein</fullName>
    </submittedName>
</protein>
<keyword evidence="2" id="KW-1185">Reference proteome</keyword>
<gene>
    <name evidence="1" type="ORF">A4U43_C01F30320</name>
</gene>
<proteinExistence type="predicted"/>
<organism evidence="1 2">
    <name type="scientific">Asparagus officinalis</name>
    <name type="common">Garden asparagus</name>
    <dbReference type="NCBI Taxonomy" id="4686"/>
    <lineage>
        <taxon>Eukaryota</taxon>
        <taxon>Viridiplantae</taxon>
        <taxon>Streptophyta</taxon>
        <taxon>Embryophyta</taxon>
        <taxon>Tracheophyta</taxon>
        <taxon>Spermatophyta</taxon>
        <taxon>Magnoliopsida</taxon>
        <taxon>Liliopsida</taxon>
        <taxon>Asparagales</taxon>
        <taxon>Asparagaceae</taxon>
        <taxon>Asparagoideae</taxon>
        <taxon>Asparagus</taxon>
    </lineage>
</organism>
<dbReference type="AlphaFoldDB" id="A0A5P1FX10"/>
<sequence>MVRQAGGRPAAVEELECRRSASPNVRARVAFWKAGRLGPCRLYEKEGNMRRKARRNGRMTGGRRIRPARRDRGLRFSSGGERLVTRFPYCGQEGEMWDLFVKNRDYAGQCSG</sequence>
<accession>A0A5P1FX10</accession>
<evidence type="ECO:0000313" key="2">
    <source>
        <dbReference type="Proteomes" id="UP000243459"/>
    </source>
</evidence>
<dbReference type="Gramene" id="ONK81541">
    <property type="protein sequence ID" value="ONK81541"/>
    <property type="gene ID" value="A4U43_C01F30320"/>
</dbReference>